<dbReference type="Proteomes" id="UP000319700">
    <property type="component" value="Unassembled WGS sequence"/>
</dbReference>
<accession>A0A502EQN7</accession>
<dbReference type="InterPro" id="IPR011330">
    <property type="entry name" value="Glyco_hydro/deAcase_b/a-brl"/>
</dbReference>
<evidence type="ECO:0000256" key="2">
    <source>
        <dbReference type="ARBA" id="ARBA00022729"/>
    </source>
</evidence>
<keyword evidence="5" id="KW-1185">Reference proteome</keyword>
<comment type="subcellular location">
    <subcellularLocation>
        <location evidence="1">Secreted</location>
    </subcellularLocation>
</comment>
<dbReference type="OrthoDB" id="1446101at2"/>
<dbReference type="GO" id="GO:0016810">
    <property type="term" value="F:hydrolase activity, acting on carbon-nitrogen (but not peptide) bonds"/>
    <property type="evidence" value="ECO:0007669"/>
    <property type="project" value="InterPro"/>
</dbReference>
<dbReference type="Gene3D" id="3.20.20.370">
    <property type="entry name" value="Glycoside hydrolase/deacetylase"/>
    <property type="match status" value="1"/>
</dbReference>
<dbReference type="PROSITE" id="PS51677">
    <property type="entry name" value="NODB"/>
    <property type="match status" value="1"/>
</dbReference>
<gene>
    <name evidence="4" type="ORF">EAH81_12560</name>
</gene>
<feature type="domain" description="NodB homology" evidence="3">
    <location>
        <begin position="61"/>
        <end position="303"/>
    </location>
</feature>
<dbReference type="EMBL" id="RCZH01000007">
    <property type="protein sequence ID" value="TPG40125.1"/>
    <property type="molecule type" value="Genomic_DNA"/>
</dbReference>
<evidence type="ECO:0000313" key="5">
    <source>
        <dbReference type="Proteomes" id="UP000319700"/>
    </source>
</evidence>
<dbReference type="GO" id="GO:0005576">
    <property type="term" value="C:extracellular region"/>
    <property type="evidence" value="ECO:0007669"/>
    <property type="project" value="UniProtKB-SubCell"/>
</dbReference>
<dbReference type="PANTHER" id="PTHR34216">
    <property type="match status" value="1"/>
</dbReference>
<dbReference type="AlphaFoldDB" id="A0A502EQN7"/>
<evidence type="ECO:0000256" key="1">
    <source>
        <dbReference type="ARBA" id="ARBA00004613"/>
    </source>
</evidence>
<dbReference type="RefSeq" id="WP_140507411.1">
    <property type="nucleotide sequence ID" value="NZ_RCZH01000007.1"/>
</dbReference>
<keyword evidence="2" id="KW-0732">Signal</keyword>
<dbReference type="SUPFAM" id="SSF88713">
    <property type="entry name" value="Glycoside hydrolase/deacetylase"/>
    <property type="match status" value="1"/>
</dbReference>
<comment type="caution">
    <text evidence="4">The sequence shown here is derived from an EMBL/GenBank/DDBJ whole genome shotgun (WGS) entry which is preliminary data.</text>
</comment>
<dbReference type="Pfam" id="PF01522">
    <property type="entry name" value="Polysacc_deac_1"/>
    <property type="match status" value="2"/>
</dbReference>
<organism evidence="4 5">
    <name type="scientific">Flavobacterium pectinovorum</name>
    <dbReference type="NCBI Taxonomy" id="29533"/>
    <lineage>
        <taxon>Bacteria</taxon>
        <taxon>Pseudomonadati</taxon>
        <taxon>Bacteroidota</taxon>
        <taxon>Flavobacteriia</taxon>
        <taxon>Flavobacteriales</taxon>
        <taxon>Flavobacteriaceae</taxon>
        <taxon>Flavobacterium</taxon>
    </lineage>
</organism>
<dbReference type="GO" id="GO:0005975">
    <property type="term" value="P:carbohydrate metabolic process"/>
    <property type="evidence" value="ECO:0007669"/>
    <property type="project" value="InterPro"/>
</dbReference>
<sequence>MLTVSNYHYIRNNFDTKYPSIFGVTPLKFKEQLLLLQNEGDIIKPKELLNDINGVLQSPENKFLITFDDGLKEQFDFAIPILDELDIQAIFFVNSMNHQEKKVSTVHKIHLLRSIISTAEFLEKIHKVEGFSFSNSEKDKAEATYIYDDKNSAVLKYILNFKLTFIQQEEIVKELFEIYFNEDEVLDSLYMSEYHIKELAKINCLGSHTHSHCPLGLQTSDVIKFELENSKTFLEKLTNSKIEMVSYPYGTPETCTNEVADFAKEEGYKLGFTTKRGKNTFTENQLLLNRFDCNDLPGGKNYR</sequence>
<proteinExistence type="predicted"/>
<dbReference type="InterPro" id="IPR051398">
    <property type="entry name" value="Polysacch_Deacetylase"/>
</dbReference>
<dbReference type="PANTHER" id="PTHR34216:SF3">
    <property type="entry name" value="POLY-BETA-1,6-N-ACETYL-D-GLUCOSAMINE N-DEACETYLASE"/>
    <property type="match status" value="1"/>
</dbReference>
<reference evidence="4 5" key="1">
    <citation type="journal article" date="2019" name="Environ. Microbiol.">
        <title>Species interactions and distinct microbial communities in high Arctic permafrost affected cryosols are associated with the CH4 and CO2 gas fluxes.</title>
        <authorList>
            <person name="Altshuler I."/>
            <person name="Hamel J."/>
            <person name="Turney S."/>
            <person name="Magnuson E."/>
            <person name="Levesque R."/>
            <person name="Greer C."/>
            <person name="Whyte L.G."/>
        </authorList>
    </citation>
    <scope>NUCLEOTIDE SEQUENCE [LARGE SCALE GENOMIC DNA]</scope>
    <source>
        <strain evidence="4 5">42</strain>
    </source>
</reference>
<name>A0A502EQN7_9FLAO</name>
<protein>
    <recommendedName>
        <fullName evidence="3">NodB homology domain-containing protein</fullName>
    </recommendedName>
</protein>
<evidence type="ECO:0000313" key="4">
    <source>
        <dbReference type="EMBL" id="TPG40125.1"/>
    </source>
</evidence>
<evidence type="ECO:0000259" key="3">
    <source>
        <dbReference type="PROSITE" id="PS51677"/>
    </source>
</evidence>
<dbReference type="InterPro" id="IPR002509">
    <property type="entry name" value="NODB_dom"/>
</dbReference>